<evidence type="ECO:0000259" key="2">
    <source>
        <dbReference type="SMART" id="SM00645"/>
    </source>
</evidence>
<evidence type="ECO:0000313" key="4">
    <source>
        <dbReference type="EMBL" id="CAD7691771.1"/>
    </source>
</evidence>
<dbReference type="EMBL" id="CAJHUB010000775">
    <property type="protein sequence ID" value="CAD7691771.1"/>
    <property type="molecule type" value="Genomic_DNA"/>
</dbReference>
<protein>
    <submittedName>
        <fullName evidence="4">(raccoon dog) hypothetical protein</fullName>
    </submittedName>
</protein>
<evidence type="ECO:0000313" key="5">
    <source>
        <dbReference type="Proteomes" id="UP000645828"/>
    </source>
</evidence>
<dbReference type="Pfam" id="PF00112">
    <property type="entry name" value="Peptidase_C1"/>
    <property type="match status" value="1"/>
</dbReference>
<dbReference type="GO" id="GO:0006508">
    <property type="term" value="P:proteolysis"/>
    <property type="evidence" value="ECO:0007669"/>
    <property type="project" value="InterPro"/>
</dbReference>
<dbReference type="SMART" id="SM00848">
    <property type="entry name" value="Inhibitor_I29"/>
    <property type="match status" value="1"/>
</dbReference>
<evidence type="ECO:0000259" key="3">
    <source>
        <dbReference type="SMART" id="SM00848"/>
    </source>
</evidence>
<dbReference type="InterPro" id="IPR013201">
    <property type="entry name" value="Prot_inhib_I29"/>
</dbReference>
<dbReference type="PANTHER" id="PTHR12411">
    <property type="entry name" value="CYSTEINE PROTEASE FAMILY C1-RELATED"/>
    <property type="match status" value="1"/>
</dbReference>
<dbReference type="Gene3D" id="3.90.70.10">
    <property type="entry name" value="Cysteine proteinases"/>
    <property type="match status" value="1"/>
</dbReference>
<feature type="domain" description="Cathepsin propeptide inhibitor" evidence="3">
    <location>
        <begin position="13"/>
        <end position="72"/>
    </location>
</feature>
<keyword evidence="5" id="KW-1185">Reference proteome</keyword>
<reference evidence="4" key="1">
    <citation type="submission" date="2020-12" db="EMBL/GenBank/DDBJ databases">
        <authorList>
            <consortium name="Molecular Ecology Group"/>
        </authorList>
    </citation>
    <scope>NUCLEOTIDE SEQUENCE</scope>
    <source>
        <strain evidence="4">TBG_1078</strain>
    </source>
</reference>
<comment type="similarity">
    <text evidence="1">Belongs to the peptidase C1 family.</text>
</comment>
<accession>A0A811ZT01</accession>
<gene>
    <name evidence="4" type="ORF">NYPRO_LOCUS24565</name>
</gene>
<dbReference type="InterPro" id="IPR038765">
    <property type="entry name" value="Papain-like_cys_pep_sf"/>
</dbReference>
<dbReference type="CDD" id="cd02248">
    <property type="entry name" value="Peptidase_C1A"/>
    <property type="match status" value="1"/>
</dbReference>
<dbReference type="SUPFAM" id="SSF54001">
    <property type="entry name" value="Cysteine proteinases"/>
    <property type="match status" value="1"/>
</dbReference>
<dbReference type="Proteomes" id="UP000645828">
    <property type="component" value="Unassembled WGS sequence"/>
</dbReference>
<dbReference type="InterPro" id="IPR013128">
    <property type="entry name" value="Peptidase_C1A"/>
</dbReference>
<feature type="domain" description="Peptidase C1A papain C-terminal" evidence="2">
    <location>
        <begin position="75"/>
        <end position="229"/>
    </location>
</feature>
<dbReference type="Pfam" id="PF08246">
    <property type="entry name" value="Inhibitor_I29"/>
    <property type="match status" value="1"/>
</dbReference>
<evidence type="ECO:0000256" key="1">
    <source>
        <dbReference type="ARBA" id="ARBA00008455"/>
    </source>
</evidence>
<organism evidence="4 5">
    <name type="scientific">Nyctereutes procyonoides</name>
    <name type="common">Raccoon dog</name>
    <name type="synonym">Canis procyonoides</name>
    <dbReference type="NCBI Taxonomy" id="34880"/>
    <lineage>
        <taxon>Eukaryota</taxon>
        <taxon>Metazoa</taxon>
        <taxon>Chordata</taxon>
        <taxon>Craniata</taxon>
        <taxon>Vertebrata</taxon>
        <taxon>Euteleostomi</taxon>
        <taxon>Mammalia</taxon>
        <taxon>Eutheria</taxon>
        <taxon>Laurasiatheria</taxon>
        <taxon>Carnivora</taxon>
        <taxon>Caniformia</taxon>
        <taxon>Canidae</taxon>
        <taxon>Nyctereutes</taxon>
    </lineage>
</organism>
<proteinExistence type="inferred from homology"/>
<dbReference type="SMART" id="SM00645">
    <property type="entry name" value="Pept_C1"/>
    <property type="match status" value="1"/>
</dbReference>
<name>A0A811ZT01_NYCPR</name>
<dbReference type="InterPro" id="IPR000668">
    <property type="entry name" value="Peptidase_C1A_C"/>
</dbReference>
<dbReference type="Gene3D" id="1.10.287.2250">
    <property type="match status" value="1"/>
</dbReference>
<dbReference type="AlphaFoldDB" id="A0A811ZT01"/>
<comment type="caution">
    <text evidence="4">The sequence shown here is derived from an EMBL/GenBank/DDBJ whole genome shotgun (WGS) entry which is preliminary data.</text>
</comment>
<dbReference type="InterPro" id="IPR039417">
    <property type="entry name" value="Peptidase_C1A_papain-like"/>
</dbReference>
<sequence length="230" mass="25892">MEIPMDHSLDAHWSQWKEAHGKLYDKDEEGWRRTVWERNMEMIEQHNQEYSQGEHSFTLAMNAFGDMVTPVFAEISSSVDWREQGYVIPVKDQGPCESRWAFNTTDAWEGQTFHKTGKLVSLSNEGCSGGLVDNSFQYVKDNGGLDGSCKYRPEYPAANVTDFVNILQQEESLMVSVATVGPVSIGINASLDTFWSIKKGTDWGMQGCILIAKDQDNHWGSTTRVSIPVV</sequence>
<dbReference type="GO" id="GO:0008234">
    <property type="term" value="F:cysteine-type peptidase activity"/>
    <property type="evidence" value="ECO:0007669"/>
    <property type="project" value="InterPro"/>
</dbReference>